<gene>
    <name evidence="5" type="ORF">B4O97_05155</name>
</gene>
<keyword evidence="4" id="KW-0732">Signal</keyword>
<dbReference type="PANTHER" id="PTHR33376">
    <property type="match status" value="1"/>
</dbReference>
<evidence type="ECO:0000313" key="5">
    <source>
        <dbReference type="EMBL" id="ORC37015.1"/>
    </source>
</evidence>
<keyword evidence="6" id="KW-1185">Reference proteome</keyword>
<dbReference type="InterPro" id="IPR018389">
    <property type="entry name" value="DctP_fam"/>
</dbReference>
<protein>
    <recommendedName>
        <fullName evidence="7">C4-dicarboxylate ABC transporter substrate-binding protein</fullName>
    </recommendedName>
</protein>
<dbReference type="InterPro" id="IPR004682">
    <property type="entry name" value="TRAP_DctP"/>
</dbReference>
<keyword evidence="3" id="KW-0813">Transport</keyword>
<dbReference type="InterPro" id="IPR038404">
    <property type="entry name" value="TRAP_DctP_sf"/>
</dbReference>
<dbReference type="NCBIfam" id="NF037995">
    <property type="entry name" value="TRAP_S1"/>
    <property type="match status" value="1"/>
</dbReference>
<evidence type="ECO:0000313" key="6">
    <source>
        <dbReference type="Proteomes" id="UP000192343"/>
    </source>
</evidence>
<evidence type="ECO:0000256" key="2">
    <source>
        <dbReference type="ARBA" id="ARBA00009023"/>
    </source>
</evidence>
<name>A0A1Y1S0X5_9SPIO</name>
<dbReference type="PANTHER" id="PTHR33376:SF4">
    <property type="entry name" value="SIALIC ACID-BINDING PERIPLASMIC PROTEIN SIAP"/>
    <property type="match status" value="1"/>
</dbReference>
<organism evidence="5 6">
    <name type="scientific">Marispirochaeta aestuarii</name>
    <dbReference type="NCBI Taxonomy" id="1963862"/>
    <lineage>
        <taxon>Bacteria</taxon>
        <taxon>Pseudomonadati</taxon>
        <taxon>Spirochaetota</taxon>
        <taxon>Spirochaetia</taxon>
        <taxon>Spirochaetales</taxon>
        <taxon>Spirochaetaceae</taxon>
        <taxon>Marispirochaeta</taxon>
    </lineage>
</organism>
<evidence type="ECO:0000256" key="3">
    <source>
        <dbReference type="ARBA" id="ARBA00022448"/>
    </source>
</evidence>
<dbReference type="AlphaFoldDB" id="A0A1Y1S0X5"/>
<comment type="subcellular location">
    <subcellularLocation>
        <location evidence="1">Cell envelope</location>
    </subcellularLocation>
</comment>
<dbReference type="NCBIfam" id="TIGR00787">
    <property type="entry name" value="dctP"/>
    <property type="match status" value="1"/>
</dbReference>
<comment type="caution">
    <text evidence="5">The sequence shown here is derived from an EMBL/GenBank/DDBJ whole genome shotgun (WGS) entry which is preliminary data.</text>
</comment>
<dbReference type="PIRSF" id="PIRSF006470">
    <property type="entry name" value="DctB"/>
    <property type="match status" value="1"/>
</dbReference>
<reference evidence="5 6" key="1">
    <citation type="submission" date="2017-03" db="EMBL/GenBank/DDBJ databases">
        <title>Draft Genome sequence of Marispirochaeta sp. strain JC444.</title>
        <authorList>
            <person name="Shivani Y."/>
            <person name="Subhash Y."/>
            <person name="Sasikala C."/>
            <person name="Ramana C."/>
        </authorList>
    </citation>
    <scope>NUCLEOTIDE SEQUENCE [LARGE SCALE GENOMIC DNA]</scope>
    <source>
        <strain evidence="5 6">JC444</strain>
    </source>
</reference>
<dbReference type="STRING" id="1963862.B4O97_05155"/>
<dbReference type="Proteomes" id="UP000192343">
    <property type="component" value="Unassembled WGS sequence"/>
</dbReference>
<dbReference type="Gene3D" id="3.40.190.170">
    <property type="entry name" value="Bacterial extracellular solute-binding protein, family 7"/>
    <property type="match status" value="1"/>
</dbReference>
<dbReference type="Pfam" id="PF03480">
    <property type="entry name" value="DctP"/>
    <property type="match status" value="1"/>
</dbReference>
<evidence type="ECO:0000256" key="1">
    <source>
        <dbReference type="ARBA" id="ARBA00004196"/>
    </source>
</evidence>
<sequence length="331" mass="36820">MSLSGRKIGTLMIVLVLAAALFAEGAKEAGPVNMKIYTAYPPGDESYVTAMEFAERVEKYSEGTITAEVFHSGSMGGEKETVQAVKLGDAHAVTSGLLPVTMFTQDYGFFDGIYVFKDFNHFKNVWDGKLGDEIKDILLDNNLRSMGVYLRGMRHLSANKPIRVPEDGRGLKIRTPQLPSMVNTWKAIGFLPTPINLPELFTSLQTGVVDCAEGPPSQMLSYKYQEVQDYLMFTGHNVSVAMFLISNRFLESLEDDKRAIVEKAAEEAVQAGAEYALKADREKLNKLIDGGMTPIEVDKEAFMEKARPAVEELFKTQWKVTNVDEILSYME</sequence>
<evidence type="ECO:0008006" key="7">
    <source>
        <dbReference type="Google" id="ProtNLM"/>
    </source>
</evidence>
<dbReference type="CDD" id="cd13603">
    <property type="entry name" value="PBP2_TRAP_Siap_TeaA_like"/>
    <property type="match status" value="1"/>
</dbReference>
<proteinExistence type="inferred from homology"/>
<dbReference type="EMBL" id="MWQY01000004">
    <property type="protein sequence ID" value="ORC37015.1"/>
    <property type="molecule type" value="Genomic_DNA"/>
</dbReference>
<evidence type="ECO:0000256" key="4">
    <source>
        <dbReference type="ARBA" id="ARBA00022729"/>
    </source>
</evidence>
<dbReference type="GO" id="GO:0030288">
    <property type="term" value="C:outer membrane-bounded periplasmic space"/>
    <property type="evidence" value="ECO:0007669"/>
    <property type="project" value="InterPro"/>
</dbReference>
<accession>A0A1Y1S0X5</accession>
<dbReference type="GO" id="GO:0055085">
    <property type="term" value="P:transmembrane transport"/>
    <property type="evidence" value="ECO:0007669"/>
    <property type="project" value="InterPro"/>
</dbReference>
<comment type="similarity">
    <text evidence="2">Belongs to the bacterial solute-binding protein 7 family.</text>
</comment>